<evidence type="ECO:0000256" key="10">
    <source>
        <dbReference type="SAM" id="MobiDB-lite"/>
    </source>
</evidence>
<organism evidence="13 15">
    <name type="scientific">Plasmodiophora brassicae</name>
    <name type="common">Clubroot disease agent</name>
    <dbReference type="NCBI Taxonomy" id="37360"/>
    <lineage>
        <taxon>Eukaryota</taxon>
        <taxon>Sar</taxon>
        <taxon>Rhizaria</taxon>
        <taxon>Endomyxa</taxon>
        <taxon>Phytomyxea</taxon>
        <taxon>Plasmodiophorida</taxon>
        <taxon>Plasmodiophoridae</taxon>
        <taxon>Plasmodiophora</taxon>
    </lineage>
</organism>
<reference evidence="13 15" key="1">
    <citation type="submission" date="2015-02" db="EMBL/GenBank/DDBJ databases">
        <authorList>
            <person name="Chooi Y.-H."/>
        </authorList>
    </citation>
    <scope>NUCLEOTIDE SEQUENCE [LARGE SCALE GENOMIC DNA]</scope>
    <source>
        <strain evidence="13">E3</strain>
    </source>
</reference>
<sequence length="548" mass="59370">MLLLALTGPIGPGQAGGGASSNSHDFVGLNSLLFVLVVGVCLFLARVIREYKIYYLPASAASMIFGMAIGIVSIFFGHEETDFVWFQPNVFFYVLLPPIIFDAGYALKRKDFFRNLATIIMFAVFGTLISTLVIGYFLYGLARIGLIGLDSSDPLECLTFAALLSAVDPVATLSILGSPDINADPVLYSLVFGETVLNDAVSIVLFKTFQQSVGEAPSAFSILTIMGNFSAVSIASVCVGIGVALLCAYVFRCVEFRESPAHEYTLMFLFAYASYCLSEIAGLSGVMALFVCAIVIHHYAWYSLSEISRRSTGHVFHSFALLAETFLFAYLGITAGVSFQPSIGLSWSPLLVLFSLIACFLSRAAHIFPGSALVNFRRKRKITFSMQCVMWFAGLRGAVSFALALSCETPNRSLVITTTLTVVFFTTVVCGGLTEPLLTKLNLRRDCNDVRNPLVSVSQDEDGMDDESSLSTSPATAGLQKIWNDFDEFYMRSWFGGPNIVGPRGVTRLSQFSRCATNAHAPVPVSLQSISPRSSSPLGPDRGSSSLF</sequence>
<dbReference type="STRING" id="37360.A0A0G4IGS3"/>
<dbReference type="AlphaFoldDB" id="A0A0G4IGS3"/>
<keyword evidence="6 9" id="KW-0406">Ion transport</keyword>
<protein>
    <recommendedName>
        <fullName evidence="9">Sodium/hydrogen exchanger</fullName>
    </recommendedName>
</protein>
<geneLocation type="mitochondrion" evidence="14"/>
<evidence type="ECO:0000256" key="4">
    <source>
        <dbReference type="ARBA" id="ARBA00022989"/>
    </source>
</evidence>
<dbReference type="GO" id="GO:0015386">
    <property type="term" value="F:potassium:proton antiporter activity"/>
    <property type="evidence" value="ECO:0007669"/>
    <property type="project" value="TreeGrafter"/>
</dbReference>
<dbReference type="GO" id="GO:0051453">
    <property type="term" value="P:regulation of intracellular pH"/>
    <property type="evidence" value="ECO:0007669"/>
    <property type="project" value="TreeGrafter"/>
</dbReference>
<dbReference type="Proteomes" id="UP000290189">
    <property type="component" value="Unassembled WGS sequence"/>
</dbReference>
<feature type="transmembrane region" description="Helical" evidence="11">
    <location>
        <begin position="412"/>
        <end position="434"/>
    </location>
</feature>
<keyword evidence="4 11" id="KW-1133">Transmembrane helix</keyword>
<feature type="transmembrane region" description="Helical" evidence="11">
    <location>
        <begin position="388"/>
        <end position="406"/>
    </location>
</feature>
<feature type="transmembrane region" description="Helical" evidence="11">
    <location>
        <begin position="316"/>
        <end position="339"/>
    </location>
</feature>
<dbReference type="EMBL" id="OVEO01000006">
    <property type="protein sequence ID" value="SPQ96728.1"/>
    <property type="molecule type" value="Genomic_DNA"/>
</dbReference>
<evidence type="ECO:0000256" key="5">
    <source>
        <dbReference type="ARBA" id="ARBA00023053"/>
    </source>
</evidence>
<comment type="subcellular location">
    <subcellularLocation>
        <location evidence="1">Membrane</location>
        <topology evidence="1">Multi-pass membrane protein</topology>
    </subcellularLocation>
</comment>
<feature type="transmembrane region" description="Helical" evidence="11">
    <location>
        <begin position="271"/>
        <end position="296"/>
    </location>
</feature>
<keyword evidence="3 9" id="KW-0812">Transmembrane</keyword>
<evidence type="ECO:0000256" key="7">
    <source>
        <dbReference type="ARBA" id="ARBA00023136"/>
    </source>
</evidence>
<evidence type="ECO:0000256" key="11">
    <source>
        <dbReference type="SAM" id="Phobius"/>
    </source>
</evidence>
<evidence type="ECO:0000256" key="6">
    <source>
        <dbReference type="ARBA" id="ARBA00023065"/>
    </source>
</evidence>
<evidence type="ECO:0000256" key="8">
    <source>
        <dbReference type="ARBA" id="ARBA00023201"/>
    </source>
</evidence>
<dbReference type="PRINTS" id="PR01084">
    <property type="entry name" value="NAHEXCHNGR"/>
</dbReference>
<comment type="similarity">
    <text evidence="9">Belongs to the monovalent cation:proton antiporter 1 (CPA1) transporter (TC 2.A.36) family.</text>
</comment>
<evidence type="ECO:0000256" key="1">
    <source>
        <dbReference type="ARBA" id="ARBA00004141"/>
    </source>
</evidence>
<keyword evidence="14" id="KW-0496">Mitochondrion</keyword>
<dbReference type="EMBL" id="CDSF01000001">
    <property type="protein sequence ID" value="CEO94379.1"/>
    <property type="molecule type" value="Genomic_DNA"/>
</dbReference>
<feature type="transmembrane region" description="Helical" evidence="11">
    <location>
        <begin position="218"/>
        <end position="251"/>
    </location>
</feature>
<feature type="transmembrane region" description="Helical" evidence="11">
    <location>
        <begin position="119"/>
        <end position="139"/>
    </location>
</feature>
<name>A0A0G4IGS3_PLABS</name>
<evidence type="ECO:0000313" key="15">
    <source>
        <dbReference type="Proteomes" id="UP000039324"/>
    </source>
</evidence>
<evidence type="ECO:0000259" key="12">
    <source>
        <dbReference type="Pfam" id="PF00999"/>
    </source>
</evidence>
<feature type="region of interest" description="Disordered" evidence="10">
    <location>
        <begin position="526"/>
        <end position="548"/>
    </location>
</feature>
<dbReference type="PANTHER" id="PTHR10110">
    <property type="entry name" value="SODIUM/HYDROGEN EXCHANGER"/>
    <property type="match status" value="1"/>
</dbReference>
<keyword evidence="2 9" id="KW-0813">Transport</keyword>
<evidence type="ECO:0000313" key="14">
    <source>
        <dbReference type="EMBL" id="SPQ96728.1"/>
    </source>
</evidence>
<dbReference type="Pfam" id="PF00999">
    <property type="entry name" value="Na_H_Exchanger"/>
    <property type="match status" value="1"/>
</dbReference>
<dbReference type="InterPro" id="IPR004709">
    <property type="entry name" value="NaH_exchanger"/>
</dbReference>
<dbReference type="OrthoDB" id="196264at2759"/>
<dbReference type="Proteomes" id="UP000039324">
    <property type="component" value="Unassembled WGS sequence"/>
</dbReference>
<dbReference type="OMA" id="DHLDHFW"/>
<keyword evidence="9" id="KW-0050">Antiport</keyword>
<feature type="compositionally biased region" description="Low complexity" evidence="10">
    <location>
        <begin position="526"/>
        <end position="540"/>
    </location>
</feature>
<feature type="transmembrane region" description="Helical" evidence="11">
    <location>
        <begin position="90"/>
        <end position="107"/>
    </location>
</feature>
<reference evidence="14 16" key="2">
    <citation type="submission" date="2018-03" db="EMBL/GenBank/DDBJ databases">
        <authorList>
            <person name="Fogelqvist J."/>
        </authorList>
    </citation>
    <scope>NUCLEOTIDE SEQUENCE [LARGE SCALE GENOMIC DNA]</scope>
</reference>
<keyword evidence="5" id="KW-0915">Sodium</keyword>
<evidence type="ECO:0000256" key="9">
    <source>
        <dbReference type="RuleBase" id="RU003722"/>
    </source>
</evidence>
<dbReference type="NCBIfam" id="TIGR00840">
    <property type="entry name" value="b_cpa1"/>
    <property type="match status" value="1"/>
</dbReference>
<dbReference type="InterPro" id="IPR018422">
    <property type="entry name" value="Cation/H_exchanger_CPA1"/>
</dbReference>
<proteinExistence type="inferred from homology"/>
<feature type="domain" description="Cation/H+ exchanger transmembrane" evidence="12">
    <location>
        <begin position="42"/>
        <end position="440"/>
    </location>
</feature>
<dbReference type="InterPro" id="IPR006153">
    <property type="entry name" value="Cation/H_exchanger_TM"/>
</dbReference>
<dbReference type="GO" id="GO:0098719">
    <property type="term" value="P:sodium ion import across plasma membrane"/>
    <property type="evidence" value="ECO:0007669"/>
    <property type="project" value="TreeGrafter"/>
</dbReference>
<accession>A0A0G4IGS3</accession>
<feature type="transmembrane region" description="Helical" evidence="11">
    <location>
        <begin position="55"/>
        <end position="78"/>
    </location>
</feature>
<evidence type="ECO:0000256" key="2">
    <source>
        <dbReference type="ARBA" id="ARBA00022448"/>
    </source>
</evidence>
<dbReference type="Gene3D" id="6.10.140.1330">
    <property type="match status" value="1"/>
</dbReference>
<dbReference type="GO" id="GO:0005886">
    <property type="term" value="C:plasma membrane"/>
    <property type="evidence" value="ECO:0007669"/>
    <property type="project" value="TreeGrafter"/>
</dbReference>
<evidence type="ECO:0000313" key="16">
    <source>
        <dbReference type="Proteomes" id="UP000290189"/>
    </source>
</evidence>
<evidence type="ECO:0000256" key="3">
    <source>
        <dbReference type="ARBA" id="ARBA00022692"/>
    </source>
</evidence>
<feature type="transmembrane region" description="Helical" evidence="11">
    <location>
        <begin position="31"/>
        <end position="48"/>
    </location>
</feature>
<feature type="transmembrane region" description="Helical" evidence="11">
    <location>
        <begin position="351"/>
        <end position="376"/>
    </location>
</feature>
<dbReference type="PANTHER" id="PTHR10110:SF187">
    <property type="entry name" value="SODIUM_HYDROGEN EXCHANGER"/>
    <property type="match status" value="1"/>
</dbReference>
<dbReference type="GO" id="GO:0015385">
    <property type="term" value="F:sodium:proton antiporter activity"/>
    <property type="evidence" value="ECO:0007669"/>
    <property type="project" value="InterPro"/>
</dbReference>
<keyword evidence="8 9" id="KW-0739">Sodium transport</keyword>
<keyword evidence="7 11" id="KW-0472">Membrane</keyword>
<gene>
    <name evidence="13" type="ORF">PBRA_000164</name>
    <name evidence="14" type="ORF">PLBR_LOCUS3943</name>
</gene>
<evidence type="ECO:0000313" key="13">
    <source>
        <dbReference type="EMBL" id="CEO94379.1"/>
    </source>
</evidence>
<keyword evidence="15" id="KW-1185">Reference proteome</keyword>